<dbReference type="GO" id="GO:0034976">
    <property type="term" value="P:response to endoplasmic reticulum stress"/>
    <property type="evidence" value="ECO:0007669"/>
    <property type="project" value="TreeGrafter"/>
</dbReference>
<dbReference type="GO" id="GO:0005788">
    <property type="term" value="C:endoplasmic reticulum lumen"/>
    <property type="evidence" value="ECO:0007669"/>
    <property type="project" value="TreeGrafter"/>
</dbReference>
<name>A0A061RZS9_9CHLO</name>
<gene>
    <name evidence="3" type="ORF">TSPGSL018_17538</name>
</gene>
<reference evidence="3" key="1">
    <citation type="submission" date="2014-05" db="EMBL/GenBank/DDBJ databases">
        <title>The transcriptome of the halophilic microalga Tetraselmis sp. GSL018 isolated from the Great Salt Lake, Utah.</title>
        <authorList>
            <person name="Jinkerson R.E."/>
            <person name="D'Adamo S."/>
            <person name="Posewitz M.C."/>
        </authorList>
    </citation>
    <scope>NUCLEOTIDE SEQUENCE</scope>
    <source>
        <strain evidence="3">GSL018</strain>
    </source>
</reference>
<feature type="chain" id="PRO_5030002217" description="Thioredoxin domain-containing protein" evidence="1">
    <location>
        <begin position="23"/>
        <end position="155"/>
    </location>
</feature>
<sequence>MLKAYLLLCVCWLEAIPSSSLSKGKAVTTSTFEDVVNDERVWLVKFHSNRCGTCKEFGPIWNQLVDAFADTVSFGVVDIDLPDGMSLAQDLNVLEEGIPSVRIFNRSSDRSGALLWSGLEIPTATFLIAQAKQKLPAKAPGAPYLKSGGAQVQDL</sequence>
<accession>A0A061RZS9</accession>
<dbReference type="EMBL" id="GBEZ01008010">
    <property type="protein sequence ID" value="JAC77493.1"/>
    <property type="molecule type" value="Transcribed_RNA"/>
</dbReference>
<keyword evidence="1" id="KW-0732">Signal</keyword>
<dbReference type="PANTHER" id="PTHR45815">
    <property type="entry name" value="PROTEIN DISULFIDE-ISOMERASE A6"/>
    <property type="match status" value="1"/>
</dbReference>
<dbReference type="InterPro" id="IPR036249">
    <property type="entry name" value="Thioredoxin-like_sf"/>
</dbReference>
<evidence type="ECO:0000259" key="2">
    <source>
        <dbReference type="PROSITE" id="PS51352"/>
    </source>
</evidence>
<feature type="domain" description="Thioredoxin" evidence="2">
    <location>
        <begin position="10"/>
        <end position="140"/>
    </location>
</feature>
<dbReference type="Pfam" id="PF00085">
    <property type="entry name" value="Thioredoxin"/>
    <property type="match status" value="1"/>
</dbReference>
<dbReference type="GO" id="GO:0015035">
    <property type="term" value="F:protein-disulfide reductase activity"/>
    <property type="evidence" value="ECO:0007669"/>
    <property type="project" value="TreeGrafter"/>
</dbReference>
<dbReference type="Gene3D" id="3.40.30.10">
    <property type="entry name" value="Glutaredoxin"/>
    <property type="match status" value="1"/>
</dbReference>
<organism evidence="3">
    <name type="scientific">Tetraselmis sp. GSL018</name>
    <dbReference type="NCBI Taxonomy" id="582737"/>
    <lineage>
        <taxon>Eukaryota</taxon>
        <taxon>Viridiplantae</taxon>
        <taxon>Chlorophyta</taxon>
        <taxon>core chlorophytes</taxon>
        <taxon>Chlorodendrophyceae</taxon>
        <taxon>Chlorodendrales</taxon>
        <taxon>Chlorodendraceae</taxon>
        <taxon>Tetraselmis</taxon>
    </lineage>
</organism>
<evidence type="ECO:0000256" key="1">
    <source>
        <dbReference type="SAM" id="SignalP"/>
    </source>
</evidence>
<proteinExistence type="predicted"/>
<dbReference type="CDD" id="cd02961">
    <property type="entry name" value="PDI_a_family"/>
    <property type="match status" value="1"/>
</dbReference>
<dbReference type="PROSITE" id="PS51352">
    <property type="entry name" value="THIOREDOXIN_2"/>
    <property type="match status" value="1"/>
</dbReference>
<feature type="signal peptide" evidence="1">
    <location>
        <begin position="1"/>
        <end position="22"/>
    </location>
</feature>
<dbReference type="InterPro" id="IPR013766">
    <property type="entry name" value="Thioredoxin_domain"/>
</dbReference>
<dbReference type="PANTHER" id="PTHR45815:SF3">
    <property type="entry name" value="PROTEIN DISULFIDE-ISOMERASE A6"/>
    <property type="match status" value="1"/>
</dbReference>
<evidence type="ECO:0000313" key="3">
    <source>
        <dbReference type="EMBL" id="JAC77493.1"/>
    </source>
</evidence>
<dbReference type="AlphaFoldDB" id="A0A061RZS9"/>
<protein>
    <recommendedName>
        <fullName evidence="2">Thioredoxin domain-containing protein</fullName>
    </recommendedName>
</protein>
<dbReference type="SUPFAM" id="SSF52833">
    <property type="entry name" value="Thioredoxin-like"/>
    <property type="match status" value="1"/>
</dbReference>